<evidence type="ECO:0000313" key="9">
    <source>
        <dbReference type="Proteomes" id="UP001203852"/>
    </source>
</evidence>
<accession>A0AAN6IDF4</accession>
<dbReference type="InterPro" id="IPR017972">
    <property type="entry name" value="Cyt_P450_CS"/>
</dbReference>
<dbReference type="InterPro" id="IPR001128">
    <property type="entry name" value="Cyt_P450"/>
</dbReference>
<evidence type="ECO:0000256" key="2">
    <source>
        <dbReference type="ARBA" id="ARBA00022723"/>
    </source>
</evidence>
<proteinExistence type="inferred from homology"/>
<evidence type="ECO:0000256" key="6">
    <source>
        <dbReference type="RuleBase" id="RU000461"/>
    </source>
</evidence>
<keyword evidence="7" id="KW-0472">Membrane</keyword>
<keyword evidence="5 6" id="KW-0349">Heme</keyword>
<dbReference type="SUPFAM" id="SSF48264">
    <property type="entry name" value="Cytochrome P450"/>
    <property type="match status" value="1"/>
</dbReference>
<dbReference type="InterPro" id="IPR050121">
    <property type="entry name" value="Cytochrome_P450_monoxygenase"/>
</dbReference>
<protein>
    <submittedName>
        <fullName evidence="8">Benzoate 4-monooxygenase cytochrome p450</fullName>
    </submittedName>
</protein>
<keyword evidence="2 5" id="KW-0479">Metal-binding</keyword>
<dbReference type="InterPro" id="IPR036396">
    <property type="entry name" value="Cyt_P450_sf"/>
</dbReference>
<evidence type="ECO:0000256" key="3">
    <source>
        <dbReference type="ARBA" id="ARBA00023002"/>
    </source>
</evidence>
<reference evidence="8" key="1">
    <citation type="journal article" date="2022" name="bioRxiv">
        <title>Deciphering the potential niche of two novel black yeast fungi from a biological soil crust based on their genomes, phenotypes, and melanin regulation.</title>
        <authorList>
            <consortium name="DOE Joint Genome Institute"/>
            <person name="Carr E.C."/>
            <person name="Barton Q."/>
            <person name="Grambo S."/>
            <person name="Sullivan M."/>
            <person name="Renfro C.M."/>
            <person name="Kuo A."/>
            <person name="Pangilinan J."/>
            <person name="Lipzen A."/>
            <person name="Keymanesh K."/>
            <person name="Savage E."/>
            <person name="Barry K."/>
            <person name="Grigoriev I.V."/>
            <person name="Riekhof W.R."/>
            <person name="Harris S.S."/>
        </authorList>
    </citation>
    <scope>NUCLEOTIDE SEQUENCE</scope>
    <source>
        <strain evidence="8">JF 03-4F</strain>
    </source>
</reference>
<gene>
    <name evidence="8" type="ORF">EDD36DRAFT_208380</name>
</gene>
<dbReference type="PANTHER" id="PTHR24305">
    <property type="entry name" value="CYTOCHROME P450"/>
    <property type="match status" value="1"/>
</dbReference>
<dbReference type="Pfam" id="PF00067">
    <property type="entry name" value="p450"/>
    <property type="match status" value="1"/>
</dbReference>
<dbReference type="InterPro" id="IPR002401">
    <property type="entry name" value="Cyt_P450_E_grp-I"/>
</dbReference>
<evidence type="ECO:0000313" key="8">
    <source>
        <dbReference type="EMBL" id="KAI1613822.1"/>
    </source>
</evidence>
<dbReference type="Proteomes" id="UP001203852">
    <property type="component" value="Unassembled WGS sequence"/>
</dbReference>
<evidence type="ECO:0000256" key="4">
    <source>
        <dbReference type="ARBA" id="ARBA00023004"/>
    </source>
</evidence>
<name>A0AAN6IDF4_9EURO</name>
<dbReference type="PRINTS" id="PR00463">
    <property type="entry name" value="EP450I"/>
</dbReference>
<evidence type="ECO:0000256" key="7">
    <source>
        <dbReference type="SAM" id="Phobius"/>
    </source>
</evidence>
<dbReference type="GO" id="GO:0020037">
    <property type="term" value="F:heme binding"/>
    <property type="evidence" value="ECO:0007669"/>
    <property type="project" value="InterPro"/>
</dbReference>
<dbReference type="PANTHER" id="PTHR24305:SF164">
    <property type="entry name" value="P450, PUTATIVE (EUROFUNG)-RELATED"/>
    <property type="match status" value="1"/>
</dbReference>
<evidence type="ECO:0000256" key="1">
    <source>
        <dbReference type="ARBA" id="ARBA00001971"/>
    </source>
</evidence>
<dbReference type="GO" id="GO:0004497">
    <property type="term" value="F:monooxygenase activity"/>
    <property type="evidence" value="ECO:0007669"/>
    <property type="project" value="UniProtKB-KW"/>
</dbReference>
<dbReference type="PROSITE" id="PS00086">
    <property type="entry name" value="CYTOCHROME_P450"/>
    <property type="match status" value="1"/>
</dbReference>
<keyword evidence="7" id="KW-0812">Transmembrane</keyword>
<keyword evidence="3 6" id="KW-0560">Oxidoreductase</keyword>
<dbReference type="AlphaFoldDB" id="A0AAN6IDF4"/>
<comment type="similarity">
    <text evidence="6">Belongs to the cytochrome P450 family.</text>
</comment>
<feature type="transmembrane region" description="Helical" evidence="7">
    <location>
        <begin position="20"/>
        <end position="43"/>
    </location>
</feature>
<keyword evidence="9" id="KW-1185">Reference proteome</keyword>
<feature type="binding site" description="axial binding residue" evidence="5">
    <location>
        <position position="440"/>
    </location>
    <ligand>
        <name>heme</name>
        <dbReference type="ChEBI" id="CHEBI:30413"/>
    </ligand>
    <ligandPart>
        <name>Fe</name>
        <dbReference type="ChEBI" id="CHEBI:18248"/>
    </ligandPart>
</feature>
<comment type="caution">
    <text evidence="8">The sequence shown here is derived from an EMBL/GenBank/DDBJ whole genome shotgun (WGS) entry which is preliminary data.</text>
</comment>
<keyword evidence="6" id="KW-0503">Monooxygenase</keyword>
<dbReference type="PRINTS" id="PR00385">
    <property type="entry name" value="P450"/>
</dbReference>
<dbReference type="Gene3D" id="1.10.630.10">
    <property type="entry name" value="Cytochrome P450"/>
    <property type="match status" value="1"/>
</dbReference>
<keyword evidence="4 5" id="KW-0408">Iron</keyword>
<keyword evidence="7" id="KW-1133">Transmembrane helix</keyword>
<organism evidence="8 9">
    <name type="scientific">Exophiala viscosa</name>
    <dbReference type="NCBI Taxonomy" id="2486360"/>
    <lineage>
        <taxon>Eukaryota</taxon>
        <taxon>Fungi</taxon>
        <taxon>Dikarya</taxon>
        <taxon>Ascomycota</taxon>
        <taxon>Pezizomycotina</taxon>
        <taxon>Eurotiomycetes</taxon>
        <taxon>Chaetothyriomycetidae</taxon>
        <taxon>Chaetothyriales</taxon>
        <taxon>Herpotrichiellaceae</taxon>
        <taxon>Exophiala</taxon>
    </lineage>
</organism>
<evidence type="ECO:0000256" key="5">
    <source>
        <dbReference type="PIRSR" id="PIRSR602401-1"/>
    </source>
</evidence>
<dbReference type="EMBL" id="MU404353">
    <property type="protein sequence ID" value="KAI1613822.1"/>
    <property type="molecule type" value="Genomic_DNA"/>
</dbReference>
<dbReference type="GO" id="GO:0005506">
    <property type="term" value="F:iron ion binding"/>
    <property type="evidence" value="ECO:0007669"/>
    <property type="project" value="InterPro"/>
</dbReference>
<dbReference type="GO" id="GO:0016705">
    <property type="term" value="F:oxidoreductase activity, acting on paired donors, with incorporation or reduction of molecular oxygen"/>
    <property type="evidence" value="ECO:0007669"/>
    <property type="project" value="InterPro"/>
</dbReference>
<sequence>MTLTSLPNWVWVSYSAVVLSVHRSALSLLVAVAILSCLSFLAYRLFLSPLSKVPGPWYTNISHLFMVYHDFNGTKRLWIHNLHLRYGCVVRLAPNEVSFASAAALKEIYTSAGGYAKTELYSLFKQNDHRNLFTALDKKEHNEKKKRLADRYTNTAVLHPSIQEPLRERGEAFAKVCGESESTDIYLYLHCYALDCVSAMIFHPYGTKSVEGGSDHDMVRNLSYHDSRSALVLRHHYPWLEAAYKSLTPKRPSKGGKFLFHYAWSSMRASPHSDFTLATRLLQHPEMGMEDMVAECLDHIGAGIDTTGDALCFLMWELSQSHNAERMQRLIEELQTCDPEHGGRLNQQPYLNAVIEETMRLWAPGTLPLPRYVPQGGRVIDGYYIPAHTIVSAQSYTVHRLDQSVFPEPDKFLPERWLEEKGSVDRQRLMFAFGSGARSCIGKFLALSEMRILLHSVYSRYRTRPAADMHASMEMSDQLLTSRPKDLLCKLTFDRLIRK</sequence>
<comment type="cofactor">
    <cofactor evidence="1 5">
        <name>heme</name>
        <dbReference type="ChEBI" id="CHEBI:30413"/>
    </cofactor>
</comment>